<accession>A0ACD0P5W5</accession>
<reference evidence="1 2" key="1">
    <citation type="journal article" date="2018" name="Mol. Biol. Evol.">
        <title>Broad Genomic Sampling Reveals a Smut Pathogenic Ancestry of the Fungal Clade Ustilaginomycotina.</title>
        <authorList>
            <person name="Kijpornyongpan T."/>
            <person name="Mondo S.J."/>
            <person name="Barry K."/>
            <person name="Sandor L."/>
            <person name="Lee J."/>
            <person name="Lipzen A."/>
            <person name="Pangilinan J."/>
            <person name="LaButti K."/>
            <person name="Hainaut M."/>
            <person name="Henrissat B."/>
            <person name="Grigoriev I.V."/>
            <person name="Spatafora J.W."/>
            <person name="Aime M.C."/>
        </authorList>
    </citation>
    <scope>NUCLEOTIDE SEQUENCE [LARGE SCALE GENOMIC DNA]</scope>
    <source>
        <strain evidence="1 2">SA 807</strain>
    </source>
</reference>
<sequence length="1267" mass="134505">MAERQPPYGKIPKRTPRRSTSSSSSASSSRRSSKSKGRAEDGGHQHRMQISSLTSISDPKGKSAATSSDEDAHALPLSRQPRARRPSYFRAKSAEVAAELAADTFGAGKHQESRPSTSRRSTFEGRAAARKPNTSSGETTPKPEVNKAGPSSETLEFDDGPLAFNRSRSKKRSEDARMTSSRSLAPASLRAFASTAQASAAPASQYLALLGQPSVAAASISAPEKSSAGASALPSLYKVSRGRSANVSPSRRWDRRCASASVLSGASASGSGSEEVVGSRRTMMNPERRSSISRRERTARRSKKRSSVSEDALFPSDEDDEDDAFTESSSSEREAEMDESSKKSRRWSSVERDRRRGMRILLAPGGAAESEEVVKSLVLSGIAPPRPRRRQSASSDGTLASEGLSDGSGSSCSECIAADVESLGASIGLDPNPASTKGDGNMSEQGTGSGGGGSSSIESQPSSKLMSNPGLDSNSDLSDPSLSSSVPSSTLVQRSPPSSLSTRPIVAVPVESDADPLLGFTMGSVEDIIAVDQVEFCTEDSSSDRDARSPAKGGRRKPSWILGETSSDEEQAQDELSRQKKAEPLQPPNSYQVRLAGLQSQLRIWSRNENTGAVQERQPPTVGNSAVSESLLSSSWRNLARLPNLILLPGLAARAEKSHVNQNLDKSEVSSLRRGGFENVNPHVGRGSRTPSPSGSTIEARQRAATRTGEPPSPSLSPSPPSSLVASRHSSSDSISATERGATPGSPLERRGRGVATPLEGDQDPSAYVSGLGQPIDPDTELSSVVHLQTFRSRSRGKAPTEAEARRAQSRSVDDDLTGALKPTVAEKACLPTPAQTSQSDVKPTLFIDTFSASGKFARQPTDIASAPASPTRADRGMGSSSSSGNSDDEEDGFTKVLSRRARRRSSGPRSTRPKVEAPVPKGFSAFAIEEGTDESNSNHSSGTLSTDSDGDNSRAVRRDRSGSRRRQARSRGRGVGSSRDTSPARSDRRQCAVGLFGGGMPSTGRRRGSGNSHHSSSASAIRTVRSSPDLTYAAAASRSQNADWSEENLGSAPSPPRTDALAGSSLGGASVDPAGQREAAGVSQQHLLSQQQMLRPRLLSNSSHLLMLSLELEMIKKRKISAPLKPRWGKQRANDFNPLPAKYCRMGIVVLASPSPPLVCSDPAACEEGSNGGEAGGAAERASRAGEDNGRERREEEEEEEEEDEDRPRGRARSASPQLEHAVSNFAGNKIEERVRSDSRSRNYEAHTLASLRDASSRLRYSWTLD</sequence>
<protein>
    <submittedName>
        <fullName evidence="1">Uncharacterized protein</fullName>
    </submittedName>
</protein>
<keyword evidence="2" id="KW-1185">Reference proteome</keyword>
<proteinExistence type="predicted"/>
<name>A0ACD0P5W5_9BASI</name>
<evidence type="ECO:0000313" key="1">
    <source>
        <dbReference type="EMBL" id="PWN53447.1"/>
    </source>
</evidence>
<dbReference type="EMBL" id="KZ819725">
    <property type="protein sequence ID" value="PWN53447.1"/>
    <property type="molecule type" value="Genomic_DNA"/>
</dbReference>
<dbReference type="Proteomes" id="UP000245626">
    <property type="component" value="Unassembled WGS sequence"/>
</dbReference>
<gene>
    <name evidence="1" type="ORF">IE53DRAFT_359991</name>
</gene>
<evidence type="ECO:0000313" key="2">
    <source>
        <dbReference type="Proteomes" id="UP000245626"/>
    </source>
</evidence>
<organism evidence="1 2">
    <name type="scientific">Violaceomyces palustris</name>
    <dbReference type="NCBI Taxonomy" id="1673888"/>
    <lineage>
        <taxon>Eukaryota</taxon>
        <taxon>Fungi</taxon>
        <taxon>Dikarya</taxon>
        <taxon>Basidiomycota</taxon>
        <taxon>Ustilaginomycotina</taxon>
        <taxon>Ustilaginomycetes</taxon>
        <taxon>Violaceomycetales</taxon>
        <taxon>Violaceomycetaceae</taxon>
        <taxon>Violaceomyces</taxon>
    </lineage>
</organism>